<proteinExistence type="predicted"/>
<keyword evidence="2" id="KW-1185">Reference proteome</keyword>
<dbReference type="Proteomes" id="UP000241566">
    <property type="component" value="Unassembled WGS sequence"/>
</dbReference>
<protein>
    <submittedName>
        <fullName evidence="1">Uncharacterized protein</fullName>
    </submittedName>
</protein>
<name>A0ABX5GLJ5_PHOLE</name>
<reference evidence="1 2" key="1">
    <citation type="submission" date="2018-01" db="EMBL/GenBank/DDBJ databases">
        <title>Whole genome sequencing of Histamine producing bacteria.</title>
        <authorList>
            <person name="Butler K."/>
        </authorList>
    </citation>
    <scope>NUCLEOTIDE SEQUENCE [LARGE SCALE GENOMIC DNA]</scope>
    <source>
        <strain evidence="1 2">ATCC 25521</strain>
    </source>
</reference>
<organism evidence="1 2">
    <name type="scientific">Photobacterium leiognathi</name>
    <dbReference type="NCBI Taxonomy" id="553611"/>
    <lineage>
        <taxon>Bacteria</taxon>
        <taxon>Pseudomonadati</taxon>
        <taxon>Pseudomonadota</taxon>
        <taxon>Gammaproteobacteria</taxon>
        <taxon>Vibrionales</taxon>
        <taxon>Vibrionaceae</taxon>
        <taxon>Photobacterium</taxon>
    </lineage>
</organism>
<dbReference type="Pfam" id="PF16872">
    <property type="entry name" value="putAbiC"/>
    <property type="match status" value="1"/>
</dbReference>
<accession>A0ABX5GLJ5</accession>
<evidence type="ECO:0000313" key="1">
    <source>
        <dbReference type="EMBL" id="PSV86649.1"/>
    </source>
</evidence>
<dbReference type="InterPro" id="IPR031709">
    <property type="entry name" value="PutAbiC"/>
</dbReference>
<evidence type="ECO:0000313" key="2">
    <source>
        <dbReference type="Proteomes" id="UP000241566"/>
    </source>
</evidence>
<sequence length="255" mass="29742">MDQTKAQFKQQSEENSFYSLLNFHQSKTNQTVYKGSVGFDAFKALSEQFDISYNDFCFSFARRKIQEDPTELPSFAYDFLSRIIEERSPLNEGTGRELVIYYFGLSENKNELFKGLFDASIIDDDKSRIEAIGDTLIRQMKPDDRVKLIGEIYNNFYHDHGHILGHYFRNLYYTLQLADSTGKNDSYANILRAQLSRYELNLLFYNALSKYGSTKFNALLVKYNILNGLYNWDVCYKPEPDDLKKDLALLYCSNC</sequence>
<comment type="caution">
    <text evidence="1">The sequence shown here is derived from an EMBL/GenBank/DDBJ whole genome shotgun (WGS) entry which is preliminary data.</text>
</comment>
<dbReference type="EMBL" id="PYOI01000001">
    <property type="protein sequence ID" value="PSV86649.1"/>
    <property type="molecule type" value="Genomic_DNA"/>
</dbReference>
<gene>
    <name evidence="1" type="ORF">CTM94_00605</name>
</gene>